<sequence>MSSPLVLTATLASGANTRTAPSDSTPHNTDISPNSPFAGLLQVYSHLQQNTELPAQELTKAVKALVAGKKLTPDDAIESPHVTQTNKPEDTPQAVIDDNSDNEKEGALPLLALQILHEAKALQPSSLPKTDHTKALAAPDLPLARAIDKHAAAQPVNSTTIRPDFEPDLANTPSNNKKTVPSASKEPSTKPLATSLINVSAHSNLPATNSQQSTNVSAEQVVLQTSAAPEPIASHPALNVQTNNAISTSPVTPPSAAPIQDAINLQKPGWTQQLGQHFIKLVTQDNHSWQSAEIRLDPPELGPLRISLHVQDGIAHALISSPHALVRQTIEQSLSQLQQQLADNGLSLGQANVSDQSNTEQFQQSLAEFAQQTGQRNSMSVGAASTQLAEQVALTPQRTLAVDALVDTYA</sequence>
<evidence type="ECO:0000313" key="3">
    <source>
        <dbReference type="EMBL" id="MDN4122066.1"/>
    </source>
</evidence>
<feature type="domain" description="Flagellar hook-length control protein-like C-terminal" evidence="2">
    <location>
        <begin position="284"/>
        <end position="361"/>
    </location>
</feature>
<dbReference type="RefSeq" id="WP_266122931.1">
    <property type="nucleotide sequence ID" value="NZ_JAJHNU010000003.1"/>
</dbReference>
<dbReference type="Pfam" id="PF02120">
    <property type="entry name" value="Flg_hook"/>
    <property type="match status" value="1"/>
</dbReference>
<keyword evidence="3" id="KW-0969">Cilium</keyword>
<comment type="caution">
    <text evidence="3">The sequence shown here is derived from an EMBL/GenBank/DDBJ whole genome shotgun (WGS) entry which is preliminary data.</text>
</comment>
<evidence type="ECO:0000259" key="2">
    <source>
        <dbReference type="Pfam" id="PF02120"/>
    </source>
</evidence>
<protein>
    <submittedName>
        <fullName evidence="3">Flagellar hook-length control protein FliK</fullName>
    </submittedName>
</protein>
<proteinExistence type="predicted"/>
<keyword evidence="3" id="KW-0282">Flagellum</keyword>
<feature type="region of interest" description="Disordered" evidence="1">
    <location>
        <begin position="1"/>
        <end position="34"/>
    </location>
</feature>
<feature type="region of interest" description="Disordered" evidence="1">
    <location>
        <begin position="151"/>
        <end position="190"/>
    </location>
</feature>
<feature type="region of interest" description="Disordered" evidence="1">
    <location>
        <begin position="73"/>
        <end position="100"/>
    </location>
</feature>
<feature type="compositionally biased region" description="Polar residues" evidence="1">
    <location>
        <begin position="171"/>
        <end position="190"/>
    </location>
</feature>
<dbReference type="Proteomes" id="UP001168613">
    <property type="component" value="Unassembled WGS sequence"/>
</dbReference>
<dbReference type="CDD" id="cd17470">
    <property type="entry name" value="T3SS_Flik_C"/>
    <property type="match status" value="1"/>
</dbReference>
<evidence type="ECO:0000256" key="1">
    <source>
        <dbReference type="SAM" id="MobiDB-lite"/>
    </source>
</evidence>
<dbReference type="InterPro" id="IPR021136">
    <property type="entry name" value="Flagellar_hook_control-like_C"/>
</dbReference>
<accession>A0ABT8ELB3</accession>
<name>A0ABT8ELB3_9BURK</name>
<keyword evidence="3" id="KW-0966">Cell projection</keyword>
<reference evidence="3" key="1">
    <citation type="submission" date="2021-11" db="EMBL/GenBank/DDBJ databases">
        <title>Draft genome sequence of Alcaligenes endophyticus type strain CCUG 75668T.</title>
        <authorList>
            <person name="Salva-Serra F."/>
            <person name="Duran R.E."/>
            <person name="Seeger M."/>
            <person name="Moore E.R.B."/>
            <person name="Jaen-Luchoro D."/>
        </authorList>
    </citation>
    <scope>NUCLEOTIDE SEQUENCE</scope>
    <source>
        <strain evidence="3">CCUG 75668</strain>
    </source>
</reference>
<dbReference type="PANTHER" id="PTHR37533">
    <property type="entry name" value="FLAGELLAR HOOK-LENGTH CONTROL PROTEIN"/>
    <property type="match status" value="1"/>
</dbReference>
<organism evidence="3 4">
    <name type="scientific">Alcaligenes endophyticus</name>
    <dbReference type="NCBI Taxonomy" id="1929088"/>
    <lineage>
        <taxon>Bacteria</taxon>
        <taxon>Pseudomonadati</taxon>
        <taxon>Pseudomonadota</taxon>
        <taxon>Betaproteobacteria</taxon>
        <taxon>Burkholderiales</taxon>
        <taxon>Alcaligenaceae</taxon>
        <taxon>Alcaligenes</taxon>
    </lineage>
</organism>
<keyword evidence="4" id="KW-1185">Reference proteome</keyword>
<evidence type="ECO:0000313" key="4">
    <source>
        <dbReference type="Proteomes" id="UP001168613"/>
    </source>
</evidence>
<dbReference type="EMBL" id="JAJHNU010000003">
    <property type="protein sequence ID" value="MDN4122066.1"/>
    <property type="molecule type" value="Genomic_DNA"/>
</dbReference>
<gene>
    <name evidence="3" type="ORF">LMS43_12275</name>
</gene>
<dbReference type="Gene3D" id="3.30.750.140">
    <property type="match status" value="1"/>
</dbReference>
<dbReference type="PANTHER" id="PTHR37533:SF2">
    <property type="entry name" value="FLAGELLAR HOOK-LENGTH CONTROL PROTEIN"/>
    <property type="match status" value="1"/>
</dbReference>
<dbReference type="InterPro" id="IPR052563">
    <property type="entry name" value="FliK"/>
</dbReference>
<dbReference type="InterPro" id="IPR038610">
    <property type="entry name" value="FliK-like_C_sf"/>
</dbReference>